<evidence type="ECO:0000256" key="10">
    <source>
        <dbReference type="HAMAP-Rule" id="MF_00185"/>
    </source>
</evidence>
<reference evidence="14 15" key="1">
    <citation type="submission" date="2019-12" db="EMBL/GenBank/DDBJ databases">
        <title>Shewanella insulae sp. nov., isolated from a tidal flat.</title>
        <authorList>
            <person name="Yoon J.-H."/>
        </authorList>
    </citation>
    <scope>NUCLEOTIDE SEQUENCE [LARGE SCALE GENOMIC DNA]</scope>
    <source>
        <strain evidence="14 15">JBTF-M18</strain>
    </source>
</reference>
<name>A0A6L7HZG9_9GAMM</name>
<evidence type="ECO:0000256" key="12">
    <source>
        <dbReference type="RuleBase" id="RU003784"/>
    </source>
</evidence>
<feature type="region of interest" description="Interaction with substrate tRNA" evidence="10">
    <location>
        <begin position="163"/>
        <end position="167"/>
    </location>
</feature>
<protein>
    <recommendedName>
        <fullName evidence="10">tRNA dimethylallyltransferase</fullName>
        <ecNumber evidence="10">2.5.1.75</ecNumber>
    </recommendedName>
    <alternativeName>
        <fullName evidence="10">Dimethylallyl diphosphate:tRNA dimethylallyltransferase</fullName>
        <shortName evidence="10">DMAPP:tRNA dimethylallyltransferase</shortName>
        <shortName evidence="10">DMATase</shortName>
    </alternativeName>
    <alternativeName>
        <fullName evidence="10">Isopentenyl-diphosphate:tRNA isopentenyltransferase</fullName>
        <shortName evidence="10">IPP transferase</shortName>
        <shortName evidence="10">IPPT</shortName>
        <shortName evidence="10">IPTase</shortName>
    </alternativeName>
</protein>
<dbReference type="Pfam" id="PF01715">
    <property type="entry name" value="IPPT"/>
    <property type="match status" value="1"/>
</dbReference>
<evidence type="ECO:0000256" key="2">
    <source>
        <dbReference type="ARBA" id="ARBA00003213"/>
    </source>
</evidence>
<evidence type="ECO:0000256" key="5">
    <source>
        <dbReference type="ARBA" id="ARBA00022694"/>
    </source>
</evidence>
<accession>A0A6L7HZG9</accession>
<dbReference type="FunFam" id="1.10.20.140:FF:000001">
    <property type="entry name" value="tRNA dimethylallyltransferase"/>
    <property type="match status" value="1"/>
</dbReference>
<keyword evidence="8 10" id="KW-0460">Magnesium</keyword>
<dbReference type="EMBL" id="WRPA01000012">
    <property type="protein sequence ID" value="MXR69722.1"/>
    <property type="molecule type" value="Genomic_DNA"/>
</dbReference>
<dbReference type="SUPFAM" id="SSF52540">
    <property type="entry name" value="P-loop containing nucleoside triphosphate hydrolases"/>
    <property type="match status" value="1"/>
</dbReference>
<feature type="binding site" evidence="10">
    <location>
        <begin position="14"/>
        <end position="21"/>
    </location>
    <ligand>
        <name>ATP</name>
        <dbReference type="ChEBI" id="CHEBI:30616"/>
    </ligand>
</feature>
<dbReference type="Proteomes" id="UP000474778">
    <property type="component" value="Unassembled WGS sequence"/>
</dbReference>
<comment type="subunit">
    <text evidence="10">Monomer.</text>
</comment>
<evidence type="ECO:0000256" key="13">
    <source>
        <dbReference type="RuleBase" id="RU003785"/>
    </source>
</evidence>
<evidence type="ECO:0000313" key="14">
    <source>
        <dbReference type="EMBL" id="MXR69722.1"/>
    </source>
</evidence>
<dbReference type="GO" id="GO:0006400">
    <property type="term" value="P:tRNA modification"/>
    <property type="evidence" value="ECO:0007669"/>
    <property type="project" value="TreeGrafter"/>
</dbReference>
<keyword evidence="5 10" id="KW-0819">tRNA processing</keyword>
<dbReference type="RefSeq" id="WP_160797279.1">
    <property type="nucleotide sequence ID" value="NZ_CANMWR010000029.1"/>
</dbReference>
<dbReference type="Gene3D" id="3.40.50.300">
    <property type="entry name" value="P-loop containing nucleotide triphosphate hydrolases"/>
    <property type="match status" value="1"/>
</dbReference>
<dbReference type="PANTHER" id="PTHR11088:SF60">
    <property type="entry name" value="TRNA DIMETHYLALLYLTRANSFERASE"/>
    <property type="match status" value="1"/>
</dbReference>
<dbReference type="EC" id="2.5.1.75" evidence="10"/>
<comment type="caution">
    <text evidence="14">The sequence shown here is derived from an EMBL/GenBank/DDBJ whole genome shotgun (WGS) entry which is preliminary data.</text>
</comment>
<evidence type="ECO:0000313" key="15">
    <source>
        <dbReference type="Proteomes" id="UP000474778"/>
    </source>
</evidence>
<dbReference type="Gene3D" id="1.10.20.140">
    <property type="match status" value="1"/>
</dbReference>
<keyword evidence="4 10" id="KW-0808">Transferase</keyword>
<dbReference type="InterPro" id="IPR039657">
    <property type="entry name" value="Dimethylallyltransferase"/>
</dbReference>
<comment type="catalytic activity">
    <reaction evidence="9 10 11">
        <text>adenosine(37) in tRNA + dimethylallyl diphosphate = N(6)-dimethylallyladenosine(37) in tRNA + diphosphate</text>
        <dbReference type="Rhea" id="RHEA:26482"/>
        <dbReference type="Rhea" id="RHEA-COMP:10162"/>
        <dbReference type="Rhea" id="RHEA-COMP:10375"/>
        <dbReference type="ChEBI" id="CHEBI:33019"/>
        <dbReference type="ChEBI" id="CHEBI:57623"/>
        <dbReference type="ChEBI" id="CHEBI:74411"/>
        <dbReference type="ChEBI" id="CHEBI:74415"/>
        <dbReference type="EC" id="2.5.1.75"/>
    </reaction>
</comment>
<organism evidence="14 15">
    <name type="scientific">Shewanella insulae</name>
    <dbReference type="NCBI Taxonomy" id="2681496"/>
    <lineage>
        <taxon>Bacteria</taxon>
        <taxon>Pseudomonadati</taxon>
        <taxon>Pseudomonadota</taxon>
        <taxon>Gammaproteobacteria</taxon>
        <taxon>Alteromonadales</taxon>
        <taxon>Shewanellaceae</taxon>
        <taxon>Shewanella</taxon>
    </lineage>
</organism>
<comment type="caution">
    <text evidence="10">Lacks conserved residue(s) required for the propagation of feature annotation.</text>
</comment>
<evidence type="ECO:0000256" key="6">
    <source>
        <dbReference type="ARBA" id="ARBA00022741"/>
    </source>
</evidence>
<evidence type="ECO:0000256" key="7">
    <source>
        <dbReference type="ARBA" id="ARBA00022840"/>
    </source>
</evidence>
<evidence type="ECO:0000256" key="9">
    <source>
        <dbReference type="ARBA" id="ARBA00049563"/>
    </source>
</evidence>
<feature type="region of interest" description="Interaction with substrate tRNA" evidence="10">
    <location>
        <begin position="244"/>
        <end position="249"/>
    </location>
</feature>
<evidence type="ECO:0000256" key="8">
    <source>
        <dbReference type="ARBA" id="ARBA00022842"/>
    </source>
</evidence>
<feature type="region of interest" description="Interaction with substrate tRNA" evidence="10">
    <location>
        <begin position="39"/>
        <end position="42"/>
    </location>
</feature>
<comment type="function">
    <text evidence="2 10 12">Catalyzes the transfer of a dimethylallyl group onto the adenine at position 37 in tRNAs that read codons beginning with uridine, leading to the formation of N6-(dimethylallyl)adenosine (i(6)A).</text>
</comment>
<gene>
    <name evidence="10 14" type="primary">miaA</name>
    <name evidence="14" type="ORF">GNT65_13755</name>
</gene>
<dbReference type="GO" id="GO:0052381">
    <property type="term" value="F:tRNA dimethylallyltransferase activity"/>
    <property type="evidence" value="ECO:0007669"/>
    <property type="project" value="UniProtKB-UniRule"/>
</dbReference>
<keyword evidence="7 10" id="KW-0067">ATP-binding</keyword>
<feature type="site" description="Interaction with substrate tRNA" evidence="10">
    <location>
        <position position="105"/>
    </location>
</feature>
<dbReference type="InterPro" id="IPR027417">
    <property type="entry name" value="P-loop_NTPase"/>
</dbReference>
<evidence type="ECO:0000256" key="1">
    <source>
        <dbReference type="ARBA" id="ARBA00001946"/>
    </source>
</evidence>
<dbReference type="InterPro" id="IPR018022">
    <property type="entry name" value="IPT"/>
</dbReference>
<comment type="similarity">
    <text evidence="3 10 13">Belongs to the IPP transferase family.</text>
</comment>
<keyword evidence="15" id="KW-1185">Reference proteome</keyword>
<feature type="binding site" evidence="10">
    <location>
        <begin position="16"/>
        <end position="21"/>
    </location>
    <ligand>
        <name>substrate</name>
    </ligand>
</feature>
<dbReference type="GO" id="GO:0005524">
    <property type="term" value="F:ATP binding"/>
    <property type="evidence" value="ECO:0007669"/>
    <property type="project" value="UniProtKB-UniRule"/>
</dbReference>
<sequence length="308" mass="34571">MNSESQPTIITLMGPTASGKTALAMALAEQHNCEIISVDSALIYRGMDIGSAKPTQEELSRAPHRLIDIRDPSESYSAADFRSDAIKHIEAILAAGKTPLLVGGTMLYFKALLEGLSPLPSADEAIRAEIAKEVETKGWQALHDELRRVDPVSAERIHPNDPQRLSRALEVYRISGKSLTELTQVKADALPYKVVQFGIAPKDRKVLHLAIAERFKLMLNQGFIEEVQRLKARADLHLDLPSMRCVGYRQVWQYLDGEFDYDTMVEKSIVATRQLAKRQLTWLRGWADLNWLESGDESNLARLLEHCR</sequence>
<proteinExistence type="inferred from homology"/>
<evidence type="ECO:0000256" key="11">
    <source>
        <dbReference type="RuleBase" id="RU003783"/>
    </source>
</evidence>
<dbReference type="AlphaFoldDB" id="A0A6L7HZG9"/>
<dbReference type="HAMAP" id="MF_00185">
    <property type="entry name" value="IPP_trans"/>
    <property type="match status" value="1"/>
</dbReference>
<dbReference type="NCBIfam" id="TIGR00174">
    <property type="entry name" value="miaA"/>
    <property type="match status" value="1"/>
</dbReference>
<comment type="cofactor">
    <cofactor evidence="1 10">
        <name>Mg(2+)</name>
        <dbReference type="ChEBI" id="CHEBI:18420"/>
    </cofactor>
</comment>
<evidence type="ECO:0000256" key="4">
    <source>
        <dbReference type="ARBA" id="ARBA00022679"/>
    </source>
</evidence>
<dbReference type="PANTHER" id="PTHR11088">
    <property type="entry name" value="TRNA DIMETHYLALLYLTRANSFERASE"/>
    <property type="match status" value="1"/>
</dbReference>
<keyword evidence="6 10" id="KW-0547">Nucleotide-binding</keyword>
<feature type="site" description="Interaction with substrate tRNA" evidence="10">
    <location>
        <position position="127"/>
    </location>
</feature>
<evidence type="ECO:0000256" key="3">
    <source>
        <dbReference type="ARBA" id="ARBA00005842"/>
    </source>
</evidence>